<evidence type="ECO:0000256" key="1">
    <source>
        <dbReference type="ARBA" id="ARBA00022722"/>
    </source>
</evidence>
<dbReference type="InterPro" id="IPR003615">
    <property type="entry name" value="HNH_nuc"/>
</dbReference>
<dbReference type="InterPro" id="IPR002711">
    <property type="entry name" value="HNH"/>
</dbReference>
<dbReference type="Pfam" id="PF01844">
    <property type="entry name" value="HNH"/>
    <property type="match status" value="1"/>
</dbReference>
<keyword evidence="1" id="KW-0540">Nuclease</keyword>
<feature type="domain" description="HNH nuclease" evidence="3">
    <location>
        <begin position="37"/>
        <end position="91"/>
    </location>
</feature>
<name>A0A6J5SLN9_9CAUD</name>
<keyword evidence="2" id="KW-0378">Hydrolase</keyword>
<evidence type="ECO:0000256" key="2">
    <source>
        <dbReference type="ARBA" id="ARBA00022801"/>
    </source>
</evidence>
<dbReference type="Gene3D" id="1.10.30.50">
    <property type="match status" value="1"/>
</dbReference>
<organism evidence="4">
    <name type="scientific">uncultured Caudovirales phage</name>
    <dbReference type="NCBI Taxonomy" id="2100421"/>
    <lineage>
        <taxon>Viruses</taxon>
        <taxon>Duplodnaviria</taxon>
        <taxon>Heunggongvirae</taxon>
        <taxon>Uroviricota</taxon>
        <taxon>Caudoviricetes</taxon>
        <taxon>Peduoviridae</taxon>
        <taxon>Maltschvirus</taxon>
        <taxon>Maltschvirus maltsch</taxon>
    </lineage>
</organism>
<dbReference type="PANTHER" id="PTHR41286">
    <property type="entry name" value="HNH NUCLEASE YAJD-RELATED"/>
    <property type="match status" value="1"/>
</dbReference>
<reference evidence="4" key="1">
    <citation type="submission" date="2020-05" db="EMBL/GenBank/DDBJ databases">
        <authorList>
            <person name="Chiriac C."/>
            <person name="Salcher M."/>
            <person name="Ghai R."/>
            <person name="Kavagutti S V."/>
        </authorList>
    </citation>
    <scope>NUCLEOTIDE SEQUENCE</scope>
</reference>
<dbReference type="PANTHER" id="PTHR41286:SF1">
    <property type="entry name" value="HNH NUCLEASE YAJD-RELATED"/>
    <property type="match status" value="1"/>
</dbReference>
<dbReference type="GO" id="GO:0016787">
    <property type="term" value="F:hydrolase activity"/>
    <property type="evidence" value="ECO:0007669"/>
    <property type="project" value="UniProtKB-KW"/>
</dbReference>
<dbReference type="GO" id="GO:0008270">
    <property type="term" value="F:zinc ion binding"/>
    <property type="evidence" value="ECO:0007669"/>
    <property type="project" value="InterPro"/>
</dbReference>
<protein>
    <submittedName>
        <fullName evidence="4">McrA Restriction endonuclease</fullName>
    </submittedName>
</protein>
<keyword evidence="4" id="KW-0255">Endonuclease</keyword>
<dbReference type="CDD" id="cd00085">
    <property type="entry name" value="HNHc"/>
    <property type="match status" value="1"/>
</dbReference>
<proteinExistence type="predicted"/>
<dbReference type="EMBL" id="LR797431">
    <property type="protein sequence ID" value="CAB4215460.1"/>
    <property type="molecule type" value="Genomic_DNA"/>
</dbReference>
<evidence type="ECO:0000313" key="4">
    <source>
        <dbReference type="EMBL" id="CAB4215460.1"/>
    </source>
</evidence>
<sequence length="108" mass="12651">MPSINNVTRPSWIDRKVFENQSKRKSDPFHHTRQWRAIRKIKINMNPLCEHCQNRNVIKAAVIVDHIIPIQFGGEKTNLTNLQSLCRQCDNRKAGSDSHKYKSKNKNK</sequence>
<dbReference type="SMART" id="SM00507">
    <property type="entry name" value="HNHc"/>
    <property type="match status" value="1"/>
</dbReference>
<accession>A0A6J5SLN9</accession>
<dbReference type="GO" id="GO:0004519">
    <property type="term" value="F:endonuclease activity"/>
    <property type="evidence" value="ECO:0007669"/>
    <property type="project" value="UniProtKB-KW"/>
</dbReference>
<evidence type="ECO:0000259" key="3">
    <source>
        <dbReference type="SMART" id="SM00507"/>
    </source>
</evidence>
<gene>
    <name evidence="4" type="ORF">UFOVP1483_15</name>
</gene>
<dbReference type="GO" id="GO:0003676">
    <property type="term" value="F:nucleic acid binding"/>
    <property type="evidence" value="ECO:0007669"/>
    <property type="project" value="InterPro"/>
</dbReference>